<feature type="domain" description="N-acetyltransferase" evidence="2">
    <location>
        <begin position="32"/>
        <end position="194"/>
    </location>
</feature>
<dbReference type="SUPFAM" id="SSF55729">
    <property type="entry name" value="Acyl-CoA N-acyltransferases (Nat)"/>
    <property type="match status" value="1"/>
</dbReference>
<gene>
    <name evidence="3" type="ORF">NKR19_g1786</name>
</gene>
<evidence type="ECO:0000313" key="3">
    <source>
        <dbReference type="EMBL" id="KAJ9161876.1"/>
    </source>
</evidence>
<dbReference type="Pfam" id="PF13302">
    <property type="entry name" value="Acetyltransf_3"/>
    <property type="match status" value="1"/>
</dbReference>
<organism evidence="3 4">
    <name type="scientific">Coniochaeta hoffmannii</name>
    <dbReference type="NCBI Taxonomy" id="91930"/>
    <lineage>
        <taxon>Eukaryota</taxon>
        <taxon>Fungi</taxon>
        <taxon>Dikarya</taxon>
        <taxon>Ascomycota</taxon>
        <taxon>Pezizomycotina</taxon>
        <taxon>Sordariomycetes</taxon>
        <taxon>Sordariomycetidae</taxon>
        <taxon>Coniochaetales</taxon>
        <taxon>Coniochaetaceae</taxon>
        <taxon>Coniochaeta</taxon>
    </lineage>
</organism>
<feature type="compositionally biased region" description="Polar residues" evidence="1">
    <location>
        <begin position="1"/>
        <end position="12"/>
    </location>
</feature>
<evidence type="ECO:0000259" key="2">
    <source>
        <dbReference type="Pfam" id="PF13302"/>
    </source>
</evidence>
<name>A0AA38SBN4_9PEZI</name>
<dbReference type="AlphaFoldDB" id="A0AA38SBN4"/>
<proteinExistence type="predicted"/>
<protein>
    <submittedName>
        <fullName evidence="3">Acyl-CoA N-acyltransferase</fullName>
    </submittedName>
</protein>
<dbReference type="PANTHER" id="PTHR43792:SF1">
    <property type="entry name" value="N-ACETYLTRANSFERASE DOMAIN-CONTAINING PROTEIN"/>
    <property type="match status" value="1"/>
</dbReference>
<reference evidence="3" key="1">
    <citation type="submission" date="2022-07" db="EMBL/GenBank/DDBJ databases">
        <title>Fungi with potential for degradation of polypropylene.</title>
        <authorList>
            <person name="Gostincar C."/>
        </authorList>
    </citation>
    <scope>NUCLEOTIDE SEQUENCE</scope>
    <source>
        <strain evidence="3">EXF-13287</strain>
    </source>
</reference>
<keyword evidence="4" id="KW-1185">Reference proteome</keyword>
<dbReference type="GO" id="GO:0016747">
    <property type="term" value="F:acyltransferase activity, transferring groups other than amino-acyl groups"/>
    <property type="evidence" value="ECO:0007669"/>
    <property type="project" value="InterPro"/>
</dbReference>
<feature type="region of interest" description="Disordered" evidence="1">
    <location>
        <begin position="1"/>
        <end position="27"/>
    </location>
</feature>
<comment type="caution">
    <text evidence="3">The sequence shown here is derived from an EMBL/GenBank/DDBJ whole genome shotgun (WGS) entry which is preliminary data.</text>
</comment>
<dbReference type="Gene3D" id="3.40.630.30">
    <property type="match status" value="1"/>
</dbReference>
<accession>A0AA38SBN4</accession>
<dbReference type="Proteomes" id="UP001174691">
    <property type="component" value="Unassembled WGS sequence"/>
</dbReference>
<sequence>MTEKSSWPSIKTTLPVRPLPPNSSRPHVTTGRLLIRPLAADDVQALHVLRTQPEVMANSSQIRADRDLDETYQRLAPFLPPNDEKTFHCAICLRETGEMIGIGGCHSLSSGFGWPVLGYMIRREYWGRGLVTEFVGAWLGMWCALPREETEVVASPDSLLGDDRGDGRAGEVLVALTTSENVASQKVLEKSGFEHFMVWKEPDLRDPKVDIELRGYRYVVPCRETAR</sequence>
<evidence type="ECO:0000256" key="1">
    <source>
        <dbReference type="SAM" id="MobiDB-lite"/>
    </source>
</evidence>
<dbReference type="InterPro" id="IPR051531">
    <property type="entry name" value="N-acetyltransferase"/>
</dbReference>
<dbReference type="EMBL" id="JANBVN010000017">
    <property type="protein sequence ID" value="KAJ9161876.1"/>
    <property type="molecule type" value="Genomic_DNA"/>
</dbReference>
<dbReference type="InterPro" id="IPR016181">
    <property type="entry name" value="Acyl_CoA_acyltransferase"/>
</dbReference>
<dbReference type="InterPro" id="IPR000182">
    <property type="entry name" value="GNAT_dom"/>
</dbReference>
<evidence type="ECO:0000313" key="4">
    <source>
        <dbReference type="Proteomes" id="UP001174691"/>
    </source>
</evidence>
<dbReference type="PANTHER" id="PTHR43792">
    <property type="entry name" value="GNAT FAMILY, PUTATIVE (AFU_ORTHOLOGUE AFUA_3G00765)-RELATED-RELATED"/>
    <property type="match status" value="1"/>
</dbReference>